<evidence type="ECO:0000313" key="3">
    <source>
        <dbReference type="EMBL" id="HIW80948.1"/>
    </source>
</evidence>
<dbReference type="EMBL" id="DXGH01000029">
    <property type="protein sequence ID" value="HIW80948.1"/>
    <property type="molecule type" value="Genomic_DNA"/>
</dbReference>
<name>A0A9D1R5M2_9FIRM</name>
<dbReference type="PANTHER" id="PTHR43649">
    <property type="entry name" value="ARABINOSE-BINDING PROTEIN-RELATED"/>
    <property type="match status" value="1"/>
</dbReference>
<comment type="caution">
    <text evidence="3">The sequence shown here is derived from an EMBL/GenBank/DDBJ whole genome shotgun (WGS) entry which is preliminary data.</text>
</comment>
<dbReference type="PANTHER" id="PTHR43649:SF11">
    <property type="entry name" value="ABC TRANSPORTER SUBSTRATE-BINDING PROTEIN YESO-RELATED"/>
    <property type="match status" value="1"/>
</dbReference>
<dbReference type="InterPro" id="IPR006059">
    <property type="entry name" value="SBP"/>
</dbReference>
<evidence type="ECO:0000256" key="2">
    <source>
        <dbReference type="SAM" id="SignalP"/>
    </source>
</evidence>
<dbReference type="InterPro" id="IPR050490">
    <property type="entry name" value="Bact_solute-bd_prot1"/>
</dbReference>
<dbReference type="Gene3D" id="3.40.190.10">
    <property type="entry name" value="Periplasmic binding protein-like II"/>
    <property type="match status" value="2"/>
</dbReference>
<protein>
    <submittedName>
        <fullName evidence="3">Extracellular solute-binding protein</fullName>
    </submittedName>
</protein>
<organism evidence="3 4">
    <name type="scientific">Candidatus Acetatifactor stercoripullorum</name>
    <dbReference type="NCBI Taxonomy" id="2838414"/>
    <lineage>
        <taxon>Bacteria</taxon>
        <taxon>Bacillati</taxon>
        <taxon>Bacillota</taxon>
        <taxon>Clostridia</taxon>
        <taxon>Lachnospirales</taxon>
        <taxon>Lachnospiraceae</taxon>
        <taxon>Acetatifactor</taxon>
    </lineage>
</organism>
<dbReference type="Pfam" id="PF01547">
    <property type="entry name" value="SBP_bac_1"/>
    <property type="match status" value="1"/>
</dbReference>
<feature type="signal peptide" evidence="2">
    <location>
        <begin position="1"/>
        <end position="27"/>
    </location>
</feature>
<proteinExistence type="predicted"/>
<evidence type="ECO:0000256" key="1">
    <source>
        <dbReference type="SAM" id="MobiDB-lite"/>
    </source>
</evidence>
<feature type="chain" id="PRO_5038876351" evidence="2">
    <location>
        <begin position="28"/>
        <end position="474"/>
    </location>
</feature>
<reference evidence="3" key="1">
    <citation type="journal article" date="2021" name="PeerJ">
        <title>Extensive microbial diversity within the chicken gut microbiome revealed by metagenomics and culture.</title>
        <authorList>
            <person name="Gilroy R."/>
            <person name="Ravi A."/>
            <person name="Getino M."/>
            <person name="Pursley I."/>
            <person name="Horton D.L."/>
            <person name="Alikhan N.F."/>
            <person name="Baker D."/>
            <person name="Gharbi K."/>
            <person name="Hall N."/>
            <person name="Watson M."/>
            <person name="Adriaenssens E.M."/>
            <person name="Foster-Nyarko E."/>
            <person name="Jarju S."/>
            <person name="Secka A."/>
            <person name="Antonio M."/>
            <person name="Oren A."/>
            <person name="Chaudhuri R.R."/>
            <person name="La Ragione R."/>
            <person name="Hildebrand F."/>
            <person name="Pallen M.J."/>
        </authorList>
    </citation>
    <scope>NUCLEOTIDE SEQUENCE</scope>
    <source>
        <strain evidence="3">CHK195-6426</strain>
    </source>
</reference>
<accession>A0A9D1R5M2</accession>
<gene>
    <name evidence="3" type="ORF">H9742_05360</name>
</gene>
<feature type="compositionally biased region" description="Low complexity" evidence="1">
    <location>
        <begin position="42"/>
        <end position="65"/>
    </location>
</feature>
<dbReference type="SUPFAM" id="SSF53850">
    <property type="entry name" value="Periplasmic binding protein-like II"/>
    <property type="match status" value="1"/>
</dbReference>
<sequence length="474" mass="51218">MKKRLKSSKAKKLTALLLAAGMCVSLAACGSGTDEQSTQENAQTSAASTEAAQTQTESQGTEAAQSTDAASDQGASLRIAWWGSQERHNDTIEALDLYAEETGSEFTYEYTSWTSYFENLATQTVGGNLPDIIQMSTTDIINYSQNGQIIDLQPYVDDGTIDVTNIDESSLSGGMVNGQLAGFTTGSNTIAVFYNTEIFDQAGVAYPSDDWTWSEFLSTAKEIYDATGIQTEIPFLSEARWAVEAMVRSMGYDFFSEDGTSLPWAEDEAVVTAVANTIQSIYEGVQEGYLVDPEVQVAWSATEDYYISQGNAAMSLNLSNYYTVYSQALGQELGLAMVPQMDEGTQTGMYLNPNMYWSISANCENPQAAAAVINYLINDETAAKLIGTDRGISLSSAIRDMMATDAETDVYTKNSLEYVNRVSAVVSSTNPADPVNSAELISVLKNDYVAVMYGEMTAQDCVADFIAQAASILP</sequence>
<dbReference type="Proteomes" id="UP000824265">
    <property type="component" value="Unassembled WGS sequence"/>
</dbReference>
<feature type="region of interest" description="Disordered" evidence="1">
    <location>
        <begin position="32"/>
        <end position="71"/>
    </location>
</feature>
<keyword evidence="2" id="KW-0732">Signal</keyword>
<evidence type="ECO:0000313" key="4">
    <source>
        <dbReference type="Proteomes" id="UP000824265"/>
    </source>
</evidence>
<reference evidence="3" key="2">
    <citation type="submission" date="2021-04" db="EMBL/GenBank/DDBJ databases">
        <authorList>
            <person name="Gilroy R."/>
        </authorList>
    </citation>
    <scope>NUCLEOTIDE SEQUENCE</scope>
    <source>
        <strain evidence="3">CHK195-6426</strain>
    </source>
</reference>
<dbReference type="PROSITE" id="PS51257">
    <property type="entry name" value="PROKAR_LIPOPROTEIN"/>
    <property type="match status" value="1"/>
</dbReference>
<dbReference type="AlphaFoldDB" id="A0A9D1R5M2"/>